<dbReference type="PANTHER" id="PTHR11941:SF54">
    <property type="entry name" value="ENOYL-COA HYDRATASE, MITOCHONDRIAL"/>
    <property type="match status" value="1"/>
</dbReference>
<dbReference type="Pfam" id="PF00378">
    <property type="entry name" value="ECH_1"/>
    <property type="match status" value="1"/>
</dbReference>
<organism evidence="3 4">
    <name type="scientific">Oryzomicrobium terrae</name>
    <dbReference type="NCBI Taxonomy" id="1735038"/>
    <lineage>
        <taxon>Bacteria</taxon>
        <taxon>Pseudomonadati</taxon>
        <taxon>Pseudomonadota</taxon>
        <taxon>Betaproteobacteria</taxon>
        <taxon>Rhodocyclales</taxon>
        <taxon>Rhodocyclaceae</taxon>
        <taxon>Oryzomicrobium</taxon>
    </lineage>
</organism>
<dbReference type="SUPFAM" id="SSF52096">
    <property type="entry name" value="ClpP/crotonase"/>
    <property type="match status" value="1"/>
</dbReference>
<evidence type="ECO:0000313" key="4">
    <source>
        <dbReference type="Proteomes" id="UP000323671"/>
    </source>
</evidence>
<dbReference type="CDD" id="cd06558">
    <property type="entry name" value="crotonase-like"/>
    <property type="match status" value="1"/>
</dbReference>
<comment type="similarity">
    <text evidence="1">Belongs to the enoyl-CoA hydratase/isomerase family.</text>
</comment>
<keyword evidence="2" id="KW-0456">Lyase</keyword>
<evidence type="ECO:0000256" key="1">
    <source>
        <dbReference type="ARBA" id="ARBA00005254"/>
    </source>
</evidence>
<protein>
    <submittedName>
        <fullName evidence="3">Enoyl-CoA hydratase/carnithine racemase</fullName>
    </submittedName>
</protein>
<dbReference type="InterPro" id="IPR001753">
    <property type="entry name" value="Enoyl-CoA_hydra/iso"/>
</dbReference>
<dbReference type="Proteomes" id="UP000323671">
    <property type="component" value="Chromosome"/>
</dbReference>
<dbReference type="EMBL" id="CP022579">
    <property type="protein sequence ID" value="QEL66420.1"/>
    <property type="molecule type" value="Genomic_DNA"/>
</dbReference>
<keyword evidence="4" id="KW-1185">Reference proteome</keyword>
<accession>A0A5C1EBU5</accession>
<dbReference type="InterPro" id="IPR029045">
    <property type="entry name" value="ClpP/crotonase-like_dom_sf"/>
</dbReference>
<sequence>MGGSILTRHHGAVATVALSNPGKLNAVDYAMWGELKAALEAVAAEADAAGSELRVVVITGEADGATPAFAAGGDLEEFLTLRATLDQALHYHDERVAPALNAIANCPLPTVAAINGPCIGGGLEIAAACDLRIASASSRFGAPINRLGFSMYPGEMAGLVQLAGPAVVLEILLEGRVLGADEAYAKGLLTRVVEDAQWRAEVDATVARIAAGAPLVARWHKQWVRRLLHDTPLSATEKADSFAFLATDDYKEGLRAFFAKEKPRFSGR</sequence>
<evidence type="ECO:0000256" key="2">
    <source>
        <dbReference type="ARBA" id="ARBA00023239"/>
    </source>
</evidence>
<dbReference type="PANTHER" id="PTHR11941">
    <property type="entry name" value="ENOYL-COA HYDRATASE-RELATED"/>
    <property type="match status" value="1"/>
</dbReference>
<dbReference type="GO" id="GO:0006635">
    <property type="term" value="P:fatty acid beta-oxidation"/>
    <property type="evidence" value="ECO:0007669"/>
    <property type="project" value="TreeGrafter"/>
</dbReference>
<dbReference type="InterPro" id="IPR014748">
    <property type="entry name" value="Enoyl-CoA_hydra_C"/>
</dbReference>
<evidence type="ECO:0000313" key="3">
    <source>
        <dbReference type="EMBL" id="QEL66420.1"/>
    </source>
</evidence>
<dbReference type="AlphaFoldDB" id="A0A5C1EBU5"/>
<gene>
    <name evidence="3" type="ORF">OTERR_29440</name>
</gene>
<dbReference type="GO" id="GO:0016829">
    <property type="term" value="F:lyase activity"/>
    <property type="evidence" value="ECO:0007669"/>
    <property type="project" value="UniProtKB-KW"/>
</dbReference>
<dbReference type="RefSeq" id="WP_149426264.1">
    <property type="nucleotide sequence ID" value="NZ_CP022579.1"/>
</dbReference>
<dbReference type="KEGG" id="otr:OTERR_29440"/>
<name>A0A5C1EBU5_9RHOO</name>
<reference evidence="3 4" key="1">
    <citation type="submission" date="2017-07" db="EMBL/GenBank/DDBJ databases">
        <title>Complete genome sequence of Oryzomicrobium terrae TPP412.</title>
        <authorList>
            <person name="Chiu L.-W."/>
            <person name="Lo K.-J."/>
            <person name="Tsai Y.-M."/>
            <person name="Lin S.-S."/>
            <person name="Kuo C.-H."/>
            <person name="Liu C.-T."/>
        </authorList>
    </citation>
    <scope>NUCLEOTIDE SEQUENCE [LARGE SCALE GENOMIC DNA]</scope>
    <source>
        <strain evidence="3 4">TPP412</strain>
    </source>
</reference>
<proteinExistence type="inferred from homology"/>
<dbReference type="Gene3D" id="3.90.226.10">
    <property type="entry name" value="2-enoyl-CoA Hydratase, Chain A, domain 1"/>
    <property type="match status" value="1"/>
</dbReference>
<dbReference type="Gene3D" id="1.10.12.10">
    <property type="entry name" value="Lyase 2-enoyl-coa Hydratase, Chain A, domain 2"/>
    <property type="match status" value="1"/>
</dbReference>